<evidence type="ECO:0000313" key="2">
    <source>
        <dbReference type="Proteomes" id="UP000789525"/>
    </source>
</evidence>
<feature type="non-terminal residue" evidence="1">
    <location>
        <position position="596"/>
    </location>
</feature>
<proteinExistence type="predicted"/>
<reference evidence="1" key="1">
    <citation type="submission" date="2021-06" db="EMBL/GenBank/DDBJ databases">
        <authorList>
            <person name="Kallberg Y."/>
            <person name="Tangrot J."/>
            <person name="Rosling A."/>
        </authorList>
    </citation>
    <scope>NUCLEOTIDE SEQUENCE</scope>
    <source>
        <strain evidence="1">CL356</strain>
    </source>
</reference>
<feature type="non-terminal residue" evidence="1">
    <location>
        <position position="1"/>
    </location>
</feature>
<accession>A0ACA9PK24</accession>
<keyword evidence="2" id="KW-1185">Reference proteome</keyword>
<dbReference type="Proteomes" id="UP000789525">
    <property type="component" value="Unassembled WGS sequence"/>
</dbReference>
<comment type="caution">
    <text evidence="1">The sequence shown here is derived from an EMBL/GenBank/DDBJ whole genome shotgun (WGS) entry which is preliminary data.</text>
</comment>
<protein>
    <submittedName>
        <fullName evidence="1">11247_t:CDS:1</fullName>
    </submittedName>
</protein>
<evidence type="ECO:0000313" key="1">
    <source>
        <dbReference type="EMBL" id="CAG8714161.1"/>
    </source>
</evidence>
<organism evidence="1 2">
    <name type="scientific">Acaulospora colombiana</name>
    <dbReference type="NCBI Taxonomy" id="27376"/>
    <lineage>
        <taxon>Eukaryota</taxon>
        <taxon>Fungi</taxon>
        <taxon>Fungi incertae sedis</taxon>
        <taxon>Mucoromycota</taxon>
        <taxon>Glomeromycotina</taxon>
        <taxon>Glomeromycetes</taxon>
        <taxon>Diversisporales</taxon>
        <taxon>Acaulosporaceae</taxon>
        <taxon>Acaulospora</taxon>
    </lineage>
</organism>
<dbReference type="EMBL" id="CAJVPT010036331">
    <property type="protein sequence ID" value="CAG8714161.1"/>
    <property type="molecule type" value="Genomic_DNA"/>
</dbReference>
<gene>
    <name evidence="1" type="ORF">ACOLOM_LOCUS10821</name>
</gene>
<sequence length="596" mass="66903">RIRDALAQIVHMLRTPTAIHATNEGGVPTVALNEILSPPVISSSEDDDQETIRRMYNRFSEVIQMHRKAVPEITFQTMSIKSAECMWDLYGYTISCIEINQRGLGNTNSEGITGLTLVDGINAQMLTLLRVLSETILTYISTMLIGQRGELGLKQMSSHRIQQIFYGHPVFQPERPVQSLISGPVADPSRKVNGIIGPTFQFTKIKPLLLEDPFLVLVEISMFTASAADYEIYHVMRLLFTAEIVKAIISVVESTSSEGLNSWKTDRRIERNYITSSSFSEPQSIRDFVIWLLRQVGNNENDTLKFFDEVEESTFLKMIRSFCLPYLRKCVILLHSRYGVVFPLNLLDNVGSEKSEFLRLSKLLGLPSLEQICSLSGDTTAGDMTILAIIAGWCHHLYALRREPLPPTNSSGDPSDISVDNGFCVSSGVSSYTSHQDIIIRMNHPAIFELVALPKKLVDLFEESLKKACKKCKTIPHESALCLLCGDFVCYQSHCCQEQDKGECNVHAKSCGGNIGIYLLVKKCAILLLHLDNGCFMNAPYLDIHGEVDLGLKRGRPQHISQKRYDEVRKLWLTHGIPIHVARKIEQTFDFGGWTT</sequence>
<name>A0ACA9PK24_9GLOM</name>